<keyword evidence="6 9" id="KW-0648">Protein biosynthesis</keyword>
<dbReference type="Proteomes" id="UP001056937">
    <property type="component" value="Chromosome 1"/>
</dbReference>
<organism evidence="10 11">
    <name type="scientific">Sphingomonas morindae</name>
    <dbReference type="NCBI Taxonomy" id="1541170"/>
    <lineage>
        <taxon>Bacteria</taxon>
        <taxon>Pseudomonadati</taxon>
        <taxon>Pseudomonadota</taxon>
        <taxon>Alphaproteobacteria</taxon>
        <taxon>Sphingomonadales</taxon>
        <taxon>Sphingomonadaceae</taxon>
        <taxon>Sphingomonas</taxon>
    </lineage>
</organism>
<comment type="subcellular location">
    <subcellularLocation>
        <location evidence="9">Cytoplasm</location>
    </subcellularLocation>
</comment>
<evidence type="ECO:0000256" key="5">
    <source>
        <dbReference type="ARBA" id="ARBA00022840"/>
    </source>
</evidence>
<evidence type="ECO:0000256" key="1">
    <source>
        <dbReference type="ARBA" id="ARBA00008226"/>
    </source>
</evidence>
<dbReference type="EMBL" id="CP084930">
    <property type="protein sequence ID" value="USI72265.1"/>
    <property type="molecule type" value="Genomic_DNA"/>
</dbReference>
<reference evidence="10" key="1">
    <citation type="journal article" date="2022" name="Toxins">
        <title>Genomic Analysis of Sphingopyxis sp. USTB-05 for Biodegrading Cyanobacterial Hepatotoxins.</title>
        <authorList>
            <person name="Liu C."/>
            <person name="Xu Q."/>
            <person name="Zhao Z."/>
            <person name="Zhang H."/>
            <person name="Liu X."/>
            <person name="Yin C."/>
            <person name="Liu Y."/>
            <person name="Yan H."/>
        </authorList>
    </citation>
    <scope>NUCLEOTIDE SEQUENCE</scope>
    <source>
        <strain evidence="10">NBD5</strain>
    </source>
</reference>
<dbReference type="PRINTS" id="PR01045">
    <property type="entry name" value="TRNASYNTHGB"/>
</dbReference>
<keyword evidence="7 9" id="KW-0030">Aminoacyl-tRNA synthetase</keyword>
<dbReference type="SUPFAM" id="SSF109604">
    <property type="entry name" value="HD-domain/PDEase-like"/>
    <property type="match status" value="1"/>
</dbReference>
<accession>A0ABY4X5V4</accession>
<keyword evidence="11" id="KW-1185">Reference proteome</keyword>
<evidence type="ECO:0000256" key="3">
    <source>
        <dbReference type="ARBA" id="ARBA00022598"/>
    </source>
</evidence>
<dbReference type="PANTHER" id="PTHR30075:SF2">
    <property type="entry name" value="GLYCINE--TRNA LIGASE, CHLOROPLASTIC_MITOCHONDRIAL 2"/>
    <property type="match status" value="1"/>
</dbReference>
<evidence type="ECO:0000256" key="7">
    <source>
        <dbReference type="ARBA" id="ARBA00023146"/>
    </source>
</evidence>
<gene>
    <name evidence="9 10" type="primary">glyS</name>
    <name evidence="10" type="ORF">LHA26_13315</name>
</gene>
<dbReference type="RefSeq" id="WP_252166074.1">
    <property type="nucleotide sequence ID" value="NZ_CP084930.1"/>
</dbReference>
<evidence type="ECO:0000256" key="2">
    <source>
        <dbReference type="ARBA" id="ARBA00011209"/>
    </source>
</evidence>
<name>A0ABY4X5V4_9SPHN</name>
<dbReference type="HAMAP" id="MF_00255">
    <property type="entry name" value="Gly_tRNA_synth_beta"/>
    <property type="match status" value="1"/>
</dbReference>
<evidence type="ECO:0000256" key="6">
    <source>
        <dbReference type="ARBA" id="ARBA00022917"/>
    </source>
</evidence>
<evidence type="ECO:0000256" key="9">
    <source>
        <dbReference type="HAMAP-Rule" id="MF_00255"/>
    </source>
</evidence>
<dbReference type="EC" id="6.1.1.14" evidence="9"/>
<dbReference type="InterPro" id="IPR015944">
    <property type="entry name" value="Gly-tRNA-synth_bsu"/>
</dbReference>
<comment type="similarity">
    <text evidence="1 9">Belongs to the class-II aminoacyl-tRNA synthetase family.</text>
</comment>
<keyword evidence="9" id="KW-0963">Cytoplasm</keyword>
<dbReference type="PANTHER" id="PTHR30075">
    <property type="entry name" value="GLYCYL-TRNA SYNTHETASE"/>
    <property type="match status" value="1"/>
</dbReference>
<sequence length="692" mass="74008">MSDFLLELLSEEIPARMQDKAVAELERLFLAEIGKAGLAPTAIERFVTPRRLALIARGLPEATEPVRQELKGPRADAPEAAIAGFLGKTGLRRDQLEARVDAKGNAILFATLETPGRPTAAVLAELVPALMRGFAWPKAMRWGEASRSTESLRWVRPLQAIVALFGREIVPCAVAGIEAGRVTAGHRFLHSGGVSVASPDAYVDALRAAYVLVDAEERRRLVREGAAHAAREAGLTLVEDEGLVAENAGLTEWPVPLLGRFDPAFLAVPREVIQLTLRTNQKYFVCTEADGALAPAFVCTANIAASDGGAAIVAGNAKVLAARLADARFFWEQDLKVPLESQAARLGDIVFHQDLGTLDAKVERVARLARALAEQGLVPGADPALAEQAARLAKADLVTQMVGEFPELQGVMGGYYAAAAGLDPQVAEAIRDQYKPLGQADPVPTAPVTVALSLADKLDTLSRFFAAGIRPTGSKDPFALRRAAVQIIAQILASGIRAPLGRLLALAAEAADAPAEDMATLLDFFADRLKVQQREAGIRHDLIDAVFALGDEDDLVRLLARVRALQGFVASEEGADLLAGTRRAANILRAEAKKQGGAVPAFTGFAYAPDPAEAALAEALDVQLPKAEARIAEEEFAKAMTALSMIRPQIDRFFDDVTVNTEDEVRRTTRLALLARLVEATRKLADFSRIEG</sequence>
<evidence type="ECO:0000313" key="11">
    <source>
        <dbReference type="Proteomes" id="UP001056937"/>
    </source>
</evidence>
<keyword evidence="4 9" id="KW-0547">Nucleotide-binding</keyword>
<protein>
    <recommendedName>
        <fullName evidence="9">Glycine--tRNA ligase beta subunit</fullName>
        <ecNumber evidence="9">6.1.1.14</ecNumber>
    </recommendedName>
    <alternativeName>
        <fullName evidence="9">Glycyl-tRNA synthetase beta subunit</fullName>
        <shortName evidence="9">GlyRS</shortName>
    </alternativeName>
</protein>
<dbReference type="Pfam" id="PF02092">
    <property type="entry name" value="tRNA_synt_2f"/>
    <property type="match status" value="1"/>
</dbReference>
<dbReference type="PROSITE" id="PS50861">
    <property type="entry name" value="AA_TRNA_LIGASE_II_GLYAB"/>
    <property type="match status" value="1"/>
</dbReference>
<keyword evidence="5 9" id="KW-0067">ATP-binding</keyword>
<evidence type="ECO:0000256" key="8">
    <source>
        <dbReference type="ARBA" id="ARBA00047937"/>
    </source>
</evidence>
<dbReference type="InterPro" id="IPR006194">
    <property type="entry name" value="Gly-tRNA-synth_heterodimer"/>
</dbReference>
<dbReference type="NCBIfam" id="TIGR00211">
    <property type="entry name" value="glyS"/>
    <property type="match status" value="1"/>
</dbReference>
<proteinExistence type="inferred from homology"/>
<keyword evidence="3 9" id="KW-0436">Ligase</keyword>
<dbReference type="GO" id="GO:0004820">
    <property type="term" value="F:glycine-tRNA ligase activity"/>
    <property type="evidence" value="ECO:0007669"/>
    <property type="project" value="UniProtKB-EC"/>
</dbReference>
<evidence type="ECO:0000313" key="10">
    <source>
        <dbReference type="EMBL" id="USI72265.1"/>
    </source>
</evidence>
<evidence type="ECO:0000256" key="4">
    <source>
        <dbReference type="ARBA" id="ARBA00022741"/>
    </source>
</evidence>
<comment type="subunit">
    <text evidence="2 9">Tetramer of two alpha and two beta subunits.</text>
</comment>
<comment type="catalytic activity">
    <reaction evidence="8 9">
        <text>tRNA(Gly) + glycine + ATP = glycyl-tRNA(Gly) + AMP + diphosphate</text>
        <dbReference type="Rhea" id="RHEA:16013"/>
        <dbReference type="Rhea" id="RHEA-COMP:9664"/>
        <dbReference type="Rhea" id="RHEA-COMP:9683"/>
        <dbReference type="ChEBI" id="CHEBI:30616"/>
        <dbReference type="ChEBI" id="CHEBI:33019"/>
        <dbReference type="ChEBI" id="CHEBI:57305"/>
        <dbReference type="ChEBI" id="CHEBI:78442"/>
        <dbReference type="ChEBI" id="CHEBI:78522"/>
        <dbReference type="ChEBI" id="CHEBI:456215"/>
        <dbReference type="EC" id="6.1.1.14"/>
    </reaction>
</comment>